<dbReference type="PROSITE" id="PS00697">
    <property type="entry name" value="DNA_LIGASE_A1"/>
    <property type="match status" value="1"/>
</dbReference>
<dbReference type="InterPro" id="IPR007185">
    <property type="entry name" value="DNA_pol_a/d/e_bsu"/>
</dbReference>
<protein>
    <recommendedName>
        <fullName evidence="3">DNA polymerase alpha subunit B</fullName>
    </recommendedName>
</protein>
<dbReference type="GO" id="GO:0006270">
    <property type="term" value="P:DNA replication initiation"/>
    <property type="evidence" value="ECO:0007669"/>
    <property type="project" value="TreeGrafter"/>
</dbReference>
<name>A0AB34FIG0_9HYPO</name>
<dbReference type="Pfam" id="PF04042">
    <property type="entry name" value="DNA_pol_E_B"/>
    <property type="match status" value="1"/>
</dbReference>
<keyword evidence="6" id="KW-0812">Transmembrane</keyword>
<evidence type="ECO:0000313" key="10">
    <source>
        <dbReference type="EMBL" id="KAJ6438441.1"/>
    </source>
</evidence>
<dbReference type="FunFam" id="3.60.21.60:FF:000005">
    <property type="entry name" value="DNA polymerase alpha subunit B"/>
    <property type="match status" value="1"/>
</dbReference>
<evidence type="ECO:0000256" key="5">
    <source>
        <dbReference type="ARBA" id="ARBA00023242"/>
    </source>
</evidence>
<dbReference type="GO" id="GO:0005658">
    <property type="term" value="C:alpha DNA polymerase:primase complex"/>
    <property type="evidence" value="ECO:0007669"/>
    <property type="project" value="TreeGrafter"/>
</dbReference>
<keyword evidence="6" id="KW-1133">Transmembrane helix</keyword>
<evidence type="ECO:0000313" key="11">
    <source>
        <dbReference type="Proteomes" id="UP001163105"/>
    </source>
</evidence>
<dbReference type="PANTHER" id="PTHR23061">
    <property type="entry name" value="DNA POLYMERASE 2 ALPHA 70 KDA SUBUNIT"/>
    <property type="match status" value="1"/>
</dbReference>
<dbReference type="InterPro" id="IPR016059">
    <property type="entry name" value="DNA_ligase_ATP-dep_CS"/>
</dbReference>
<evidence type="ECO:0000259" key="9">
    <source>
        <dbReference type="Pfam" id="PF22062"/>
    </source>
</evidence>
<dbReference type="Pfam" id="PF22062">
    <property type="entry name" value="OB_DPOA2"/>
    <property type="match status" value="1"/>
</dbReference>
<keyword evidence="4" id="KW-0235">DNA replication</keyword>
<evidence type="ECO:0000256" key="6">
    <source>
        <dbReference type="SAM" id="Phobius"/>
    </source>
</evidence>
<keyword evidence="6" id="KW-0472">Membrane</keyword>
<feature type="domain" description="DNA polymerase alpha/delta/epsilon subunit B" evidence="7">
    <location>
        <begin position="208"/>
        <end position="448"/>
    </location>
</feature>
<dbReference type="FunFam" id="3.40.50.720:FF:000357">
    <property type="entry name" value="Methionine adenosyltransferase 2 subunit beta"/>
    <property type="match status" value="1"/>
</dbReference>
<gene>
    <name evidence="10" type="primary">POLA2</name>
    <name evidence="10" type="ORF">O9K51_09033</name>
</gene>
<dbReference type="EMBL" id="JAQHRD010000008">
    <property type="protein sequence ID" value="KAJ6438441.1"/>
    <property type="molecule type" value="Genomic_DNA"/>
</dbReference>
<evidence type="ECO:0000259" key="8">
    <source>
        <dbReference type="Pfam" id="PF04321"/>
    </source>
</evidence>
<keyword evidence="11" id="KW-1185">Reference proteome</keyword>
<feature type="transmembrane region" description="Helical" evidence="6">
    <location>
        <begin position="620"/>
        <end position="639"/>
    </location>
</feature>
<dbReference type="CDD" id="cd05254">
    <property type="entry name" value="dTDP_HR_like_SDR_e"/>
    <property type="match status" value="1"/>
</dbReference>
<evidence type="ECO:0000256" key="2">
    <source>
        <dbReference type="ARBA" id="ARBA00007299"/>
    </source>
</evidence>
<dbReference type="AlphaFoldDB" id="A0AB34FIG0"/>
<organism evidence="10 11">
    <name type="scientific">Purpureocillium lavendulum</name>
    <dbReference type="NCBI Taxonomy" id="1247861"/>
    <lineage>
        <taxon>Eukaryota</taxon>
        <taxon>Fungi</taxon>
        <taxon>Dikarya</taxon>
        <taxon>Ascomycota</taxon>
        <taxon>Pezizomycotina</taxon>
        <taxon>Sordariomycetes</taxon>
        <taxon>Hypocreomycetidae</taxon>
        <taxon>Hypocreales</taxon>
        <taxon>Ophiocordycipitaceae</taxon>
        <taxon>Purpureocillium</taxon>
    </lineage>
</organism>
<sequence length="1192" mass="126380">MIISSFSDRTNPGEVVEILNDQLPAAEAPMAPYAEPRIKLAASSDQKKMAYRPLAMKLSEASEILDDRIDDFLALVQEHHGLDDSAFGNAAAQSTTDIVAVGRIASDSLEGKLNAASLVLETSRRTGMGFRVPLRTERIRAWSCFPGQIVALKGTNATDNEFVVSEVLEIPLLPNAASSAATLEGVKEKLRGGPDAMDSDAEPAPLSIIFAAGPYTADDNLDYEPLHALCSQAADSYADALVLTGPFLDADHPLIAMGDFDLPEDANHDPDTATMATVFRHLVAPAFTRLASANPHLTVVLVPSVRDILAKHVSWPQDTIPRKELGLPKAVRIVTNPMTLSVNELVLGVSSQDVLYELRAEELAPPKNAPAPAGGSPDLMSRLVRYLVEQRHYFPLWPAADRARLPKTGTEEGVATGAVLDVSYVKLGEMVNVRPDVMLVPSALPPFARVVESVLAINPGYLSKRRGAGTFARMTLHPPKTDGEHGDTMLSHRVFHRARVEIGYRVGALGVPLVGLEPVVVGPETLVAVKVSSAAAAAASRPAVKLAPAARVLGPHVPVLGRALAAELGHVPALEVLGEGLAVAHVVLDAAAHDVALQQAGGLGLLLEEGAAVVVLLHEAHLALALLVLALLGQVRLVLGRALLGREVAAPLDLGELALPLLDGGACPPQPLELAHAPRRLLGGRVEPVGLLLARGARGEVLFDLLLDERVGGSFFLGFLFGQAGFVVGLLGGGAAGTLAFGDEFRSHHESSGCLLLAAAALLFFGTTLVLLILLALAFLVLVLRHEALLGSQLLGALGGALPLLGLLLELLPPRIEVYTAETPADDLAGAGGFGRRRHLALWGGGGGRGRVVVIAVAVGLGGRGRAGGLAGEVAPRPDGPLAMARATVLITGATGLLGRAVADTFRMRGWIVKGLGYSRADGVDVLKVDLQDEAALAKALDDTKSRFPDKVDKDPEGAKALNVAASESLASLAARRKIFLIYISTDYVFPGTPGDAPYEAFSNPRPTNLYGQTKLDGERAILHKFAQLGKQGSAVVLRVPVLYGHAETPSESAVNVLMDAVWKAQTEGVKVKMDHWALRYPTNTEDVGRVCRDVAIKYLSADSMRENLPQILQFSSEDKVTKYEICQRFGEIMGLSTEGIIPDTQGNDPNAAVQRPYDCHLSTKGLEELGIDVSTCNFTDWWRREVGAFRK</sequence>
<dbReference type="PANTHER" id="PTHR23061:SF12">
    <property type="entry name" value="DNA POLYMERASE ALPHA SUBUNIT B"/>
    <property type="match status" value="1"/>
</dbReference>
<evidence type="ECO:0000256" key="4">
    <source>
        <dbReference type="ARBA" id="ARBA00022705"/>
    </source>
</evidence>
<dbReference type="FunFam" id="3.60.21.60:FF:000008">
    <property type="entry name" value="DNA polymerase alpha subunit B"/>
    <property type="match status" value="1"/>
</dbReference>
<accession>A0AB34FIG0</accession>
<evidence type="ECO:0000256" key="1">
    <source>
        <dbReference type="ARBA" id="ARBA00004123"/>
    </source>
</evidence>
<dbReference type="Gene3D" id="3.60.21.60">
    <property type="match status" value="2"/>
</dbReference>
<dbReference type="InterPro" id="IPR036291">
    <property type="entry name" value="NAD(P)-bd_dom_sf"/>
</dbReference>
<dbReference type="SUPFAM" id="SSF51735">
    <property type="entry name" value="NAD(P)-binding Rossmann-fold domains"/>
    <property type="match status" value="1"/>
</dbReference>
<feature type="transmembrane region" description="Helical" evidence="6">
    <location>
        <begin position="715"/>
        <end position="736"/>
    </location>
</feature>
<evidence type="ECO:0000256" key="3">
    <source>
        <dbReference type="ARBA" id="ARBA00018596"/>
    </source>
</evidence>
<keyword evidence="5" id="KW-0539">Nucleus</keyword>
<comment type="caution">
    <text evidence="10">The sequence shown here is derived from an EMBL/GenBank/DDBJ whole genome shotgun (WGS) entry which is preliminary data.</text>
</comment>
<dbReference type="InterPro" id="IPR016722">
    <property type="entry name" value="DNA_pol_alpha_bsu"/>
</dbReference>
<dbReference type="Gene3D" id="3.40.50.720">
    <property type="entry name" value="NAD(P)-binding Rossmann-like Domain"/>
    <property type="match status" value="1"/>
</dbReference>
<feature type="domain" description="RmlD-like substrate binding" evidence="8">
    <location>
        <begin position="888"/>
        <end position="1172"/>
    </location>
</feature>
<dbReference type="GO" id="GO:0003909">
    <property type="term" value="F:DNA ligase activity"/>
    <property type="evidence" value="ECO:0007669"/>
    <property type="project" value="InterPro"/>
</dbReference>
<feature type="transmembrane region" description="Helical" evidence="6">
    <location>
        <begin position="756"/>
        <end position="782"/>
    </location>
</feature>
<dbReference type="InterPro" id="IPR029903">
    <property type="entry name" value="RmlD-like-bd"/>
</dbReference>
<proteinExistence type="inferred from homology"/>
<reference evidence="10" key="1">
    <citation type="submission" date="2023-01" db="EMBL/GenBank/DDBJ databases">
        <title>The growth and conidiation of Purpureocillium lavendulum are regulated by nitrogen source and histone H3K14 acetylation.</title>
        <authorList>
            <person name="Tang P."/>
            <person name="Han J."/>
            <person name="Zhang C."/>
            <person name="Tang P."/>
            <person name="Qi F."/>
            <person name="Zhang K."/>
            <person name="Liang L."/>
        </authorList>
    </citation>
    <scope>NUCLEOTIDE SEQUENCE</scope>
    <source>
        <strain evidence="10">YMF1.00683</strain>
    </source>
</reference>
<feature type="transmembrane region" description="Helical" evidence="6">
    <location>
        <begin position="794"/>
        <end position="812"/>
    </location>
</feature>
<dbReference type="Pfam" id="PF04321">
    <property type="entry name" value="RmlD_sub_bind"/>
    <property type="match status" value="1"/>
</dbReference>
<dbReference type="GO" id="GO:0003677">
    <property type="term" value="F:DNA binding"/>
    <property type="evidence" value="ECO:0007669"/>
    <property type="project" value="InterPro"/>
</dbReference>
<feature type="domain" description="DNA polymerase alpha subunit B OB" evidence="9">
    <location>
        <begin position="62"/>
        <end position="169"/>
    </location>
</feature>
<dbReference type="Proteomes" id="UP001163105">
    <property type="component" value="Unassembled WGS sequence"/>
</dbReference>
<evidence type="ECO:0000259" key="7">
    <source>
        <dbReference type="Pfam" id="PF04042"/>
    </source>
</evidence>
<comment type="subcellular location">
    <subcellularLocation>
        <location evidence="1">Nucleus</location>
    </subcellularLocation>
</comment>
<comment type="similarity">
    <text evidence="2">Belongs to the DNA polymerase alpha subunit B family.</text>
</comment>
<dbReference type="InterPro" id="IPR054300">
    <property type="entry name" value="OB_DPOA2"/>
</dbReference>